<keyword evidence="4 19" id="KW-0436">Ligase</keyword>
<feature type="binding site" evidence="19">
    <location>
        <position position="465"/>
    </location>
    <ligand>
        <name>meso-2,6-diaminopimelate</name>
        <dbReference type="ChEBI" id="CHEBI:57791"/>
    </ligand>
</feature>
<keyword evidence="10 19" id="KW-0131">Cell cycle</keyword>
<evidence type="ECO:0000313" key="24">
    <source>
        <dbReference type="EMBL" id="RUT47932.1"/>
    </source>
</evidence>
<evidence type="ECO:0000256" key="6">
    <source>
        <dbReference type="ARBA" id="ARBA00022741"/>
    </source>
</evidence>
<evidence type="ECO:0000256" key="15">
    <source>
        <dbReference type="ARBA" id="ARBA00072883"/>
    </source>
</evidence>
<comment type="subcellular location">
    <subcellularLocation>
        <location evidence="19 20">Cytoplasm</location>
    </subcellularLocation>
</comment>
<dbReference type="NCBIfam" id="TIGR01085">
    <property type="entry name" value="murE"/>
    <property type="match status" value="1"/>
</dbReference>
<name>A0A433YDI3_9BACL</name>
<dbReference type="GO" id="GO:0051301">
    <property type="term" value="P:cell division"/>
    <property type="evidence" value="ECO:0007669"/>
    <property type="project" value="UniProtKB-KW"/>
</dbReference>
<evidence type="ECO:0000256" key="10">
    <source>
        <dbReference type="ARBA" id="ARBA00023306"/>
    </source>
</evidence>
<dbReference type="NCBIfam" id="NF001124">
    <property type="entry name" value="PRK00139.1-2"/>
    <property type="match status" value="1"/>
</dbReference>
<evidence type="ECO:0000256" key="1">
    <source>
        <dbReference type="ARBA" id="ARBA00004752"/>
    </source>
</evidence>
<dbReference type="SUPFAM" id="SSF53623">
    <property type="entry name" value="MurD-like peptide ligases, catalytic domain"/>
    <property type="match status" value="1"/>
</dbReference>
<dbReference type="PANTHER" id="PTHR23135:SF4">
    <property type="entry name" value="UDP-N-ACETYLMURAMOYL-L-ALANYL-D-GLUTAMATE--2,6-DIAMINOPIMELATE LIGASE MURE HOMOLOG, CHLOROPLASTIC"/>
    <property type="match status" value="1"/>
</dbReference>
<keyword evidence="3 19" id="KW-0963">Cytoplasm</keyword>
<evidence type="ECO:0000256" key="19">
    <source>
        <dbReference type="HAMAP-Rule" id="MF_00208"/>
    </source>
</evidence>
<feature type="domain" description="Mur ligase C-terminal" evidence="22">
    <location>
        <begin position="337"/>
        <end position="467"/>
    </location>
</feature>
<comment type="caution">
    <text evidence="19">Lacks conserved residue(s) required for the propagation of feature annotation.</text>
</comment>
<dbReference type="GO" id="GO:0009252">
    <property type="term" value="P:peptidoglycan biosynthetic process"/>
    <property type="evidence" value="ECO:0007669"/>
    <property type="project" value="UniProtKB-UniRule"/>
</dbReference>
<evidence type="ECO:0000256" key="3">
    <source>
        <dbReference type="ARBA" id="ARBA00022490"/>
    </source>
</evidence>
<dbReference type="Pfam" id="PF02875">
    <property type="entry name" value="Mur_ligase_C"/>
    <property type="match status" value="1"/>
</dbReference>
<comment type="caution">
    <text evidence="24">The sequence shown here is derived from an EMBL/GenBank/DDBJ whole genome shotgun (WGS) entry which is preliminary data.</text>
</comment>
<dbReference type="HAMAP" id="MF_00208">
    <property type="entry name" value="MurE"/>
    <property type="match status" value="1"/>
</dbReference>
<dbReference type="OrthoDB" id="9800958at2"/>
<dbReference type="GO" id="GO:0005737">
    <property type="term" value="C:cytoplasm"/>
    <property type="evidence" value="ECO:0007669"/>
    <property type="project" value="UniProtKB-SubCell"/>
</dbReference>
<comment type="cofactor">
    <cofactor evidence="19">
        <name>Mg(2+)</name>
        <dbReference type="ChEBI" id="CHEBI:18420"/>
    </cofactor>
</comment>
<dbReference type="GO" id="GO:0008765">
    <property type="term" value="F:UDP-N-acetylmuramoylalanyl-D-glutamate-2,6-diaminopimelate ligase activity"/>
    <property type="evidence" value="ECO:0007669"/>
    <property type="project" value="UniProtKB-UniRule"/>
</dbReference>
<evidence type="ECO:0000256" key="13">
    <source>
        <dbReference type="ARBA" id="ARBA00056782"/>
    </source>
</evidence>
<gene>
    <name evidence="19" type="primary">murE</name>
    <name evidence="24" type="ORF">EJP82_06055</name>
</gene>
<keyword evidence="6 19" id="KW-0547">Nucleotide-binding</keyword>
<dbReference type="InterPro" id="IPR036565">
    <property type="entry name" value="Mur-like_cat_sf"/>
</dbReference>
<keyword evidence="8 19" id="KW-0133">Cell shape</keyword>
<keyword evidence="5 19" id="KW-0132">Cell division</keyword>
<evidence type="ECO:0000256" key="8">
    <source>
        <dbReference type="ARBA" id="ARBA00022960"/>
    </source>
</evidence>
<feature type="domain" description="Mur ligase N-terminal catalytic" evidence="21">
    <location>
        <begin position="24"/>
        <end position="68"/>
    </location>
</feature>
<dbReference type="Gene3D" id="3.90.190.20">
    <property type="entry name" value="Mur ligase, C-terminal domain"/>
    <property type="match status" value="1"/>
</dbReference>
<evidence type="ECO:0000256" key="4">
    <source>
        <dbReference type="ARBA" id="ARBA00022598"/>
    </source>
</evidence>
<feature type="domain" description="Mur ligase central" evidence="23">
    <location>
        <begin position="107"/>
        <end position="314"/>
    </location>
</feature>
<dbReference type="EMBL" id="RZNY01000003">
    <property type="protein sequence ID" value="RUT47932.1"/>
    <property type="molecule type" value="Genomic_DNA"/>
</dbReference>
<dbReference type="InterPro" id="IPR036615">
    <property type="entry name" value="Mur_ligase_C_dom_sf"/>
</dbReference>
<feature type="binding site" evidence="19">
    <location>
        <begin position="410"/>
        <end position="413"/>
    </location>
    <ligand>
        <name>meso-2,6-diaminopimelate</name>
        <dbReference type="ChEBI" id="CHEBI:57791"/>
    </ligand>
</feature>
<feature type="binding site" evidence="19">
    <location>
        <position position="469"/>
    </location>
    <ligand>
        <name>meso-2,6-diaminopimelate</name>
        <dbReference type="ChEBI" id="CHEBI:57791"/>
    </ligand>
</feature>
<dbReference type="PANTHER" id="PTHR23135">
    <property type="entry name" value="MUR LIGASE FAMILY MEMBER"/>
    <property type="match status" value="1"/>
</dbReference>
<dbReference type="UniPathway" id="UPA00219"/>
<accession>A0A433YDI3</accession>
<evidence type="ECO:0000256" key="14">
    <source>
        <dbReference type="ARBA" id="ARBA00066633"/>
    </source>
</evidence>
<feature type="binding site" evidence="19">
    <location>
        <position position="178"/>
    </location>
    <ligand>
        <name>UDP-N-acetyl-alpha-D-muramoyl-L-alanyl-D-glutamate</name>
        <dbReference type="ChEBI" id="CHEBI:83900"/>
    </ligand>
</feature>
<dbReference type="Gene3D" id="3.40.1190.10">
    <property type="entry name" value="Mur-like, catalytic domain"/>
    <property type="match status" value="1"/>
</dbReference>
<dbReference type="RefSeq" id="WP_127191129.1">
    <property type="nucleotide sequence ID" value="NZ_RZNY01000003.1"/>
</dbReference>
<evidence type="ECO:0000256" key="7">
    <source>
        <dbReference type="ARBA" id="ARBA00022840"/>
    </source>
</evidence>
<keyword evidence="9 19" id="KW-0573">Peptidoglycan synthesis</keyword>
<evidence type="ECO:0000256" key="2">
    <source>
        <dbReference type="ARBA" id="ARBA00005898"/>
    </source>
</evidence>
<comment type="pathway">
    <text evidence="1 19 20">Cell wall biogenesis; peptidoglycan biosynthesis.</text>
</comment>
<keyword evidence="25" id="KW-1185">Reference proteome</keyword>
<dbReference type="Gene3D" id="3.40.1390.10">
    <property type="entry name" value="MurE/MurF, N-terminal domain"/>
    <property type="match status" value="1"/>
</dbReference>
<keyword evidence="11 19" id="KW-0961">Cell wall biogenesis/degradation</keyword>
<feature type="binding site" evidence="19">
    <location>
        <position position="186"/>
    </location>
    <ligand>
        <name>UDP-N-acetyl-alpha-D-muramoyl-L-alanyl-D-glutamate</name>
        <dbReference type="ChEBI" id="CHEBI:83900"/>
    </ligand>
</feature>
<dbReference type="InterPro" id="IPR000713">
    <property type="entry name" value="Mur_ligase_N"/>
</dbReference>
<dbReference type="FunFam" id="3.90.190.20:FF:000006">
    <property type="entry name" value="UDP-N-acetylmuramoyl-L-alanyl-D-glutamate--2,6-diaminopimelate ligase"/>
    <property type="match status" value="1"/>
</dbReference>
<keyword evidence="19" id="KW-0460">Magnesium</keyword>
<reference evidence="24 25" key="1">
    <citation type="submission" date="2018-12" db="EMBL/GenBank/DDBJ databases">
        <authorList>
            <person name="Sun L."/>
            <person name="Chen Z."/>
        </authorList>
    </citation>
    <scope>NUCLEOTIDE SEQUENCE [LARGE SCALE GENOMIC DNA]</scope>
    <source>
        <strain evidence="24 25">DSM 15890</strain>
    </source>
</reference>
<dbReference type="PROSITE" id="PS01011">
    <property type="entry name" value="FOLYLPOLYGLU_SYNT_1"/>
    <property type="match status" value="1"/>
</dbReference>
<dbReference type="InterPro" id="IPR018109">
    <property type="entry name" value="Folylpolyglutamate_synth_CS"/>
</dbReference>
<evidence type="ECO:0000256" key="17">
    <source>
        <dbReference type="ARBA" id="ARBA00076158"/>
    </source>
</evidence>
<evidence type="ECO:0000256" key="12">
    <source>
        <dbReference type="ARBA" id="ARBA00050251"/>
    </source>
</evidence>
<comment type="PTM">
    <text evidence="19">Carboxylation is probably crucial for Mg(2+) binding and, consequently, for the gamma-phosphate positioning of ATP.</text>
</comment>
<feature type="binding site" evidence="19">
    <location>
        <position position="184"/>
    </location>
    <ligand>
        <name>UDP-N-acetyl-alpha-D-muramoyl-L-alanyl-D-glutamate</name>
        <dbReference type="ChEBI" id="CHEBI:83900"/>
    </ligand>
</feature>
<evidence type="ECO:0000259" key="22">
    <source>
        <dbReference type="Pfam" id="PF02875"/>
    </source>
</evidence>
<evidence type="ECO:0000256" key="18">
    <source>
        <dbReference type="ARBA" id="ARBA00081560"/>
    </source>
</evidence>
<dbReference type="InterPro" id="IPR005761">
    <property type="entry name" value="UDP-N-AcMur-Glu-dNH2Pim_ligase"/>
</dbReference>
<evidence type="ECO:0000256" key="5">
    <source>
        <dbReference type="ARBA" id="ARBA00022618"/>
    </source>
</evidence>
<dbReference type="SUPFAM" id="SSF53244">
    <property type="entry name" value="MurD-like peptide ligases, peptide-binding domain"/>
    <property type="match status" value="1"/>
</dbReference>
<feature type="short sequence motif" description="Meso-diaminopimelate recognition motif" evidence="19">
    <location>
        <begin position="410"/>
        <end position="413"/>
    </location>
</feature>
<comment type="function">
    <text evidence="13 19">Catalyzes the addition of meso-diaminopimelic acid to the nucleotide precursor UDP-N-acetylmuramoyl-L-alanyl-D-glutamate (UMAG) in the biosynthesis of bacterial cell-wall peptidoglycan.</text>
</comment>
<dbReference type="GO" id="GO:0004326">
    <property type="term" value="F:tetrahydrofolylpolyglutamate synthase activity"/>
    <property type="evidence" value="ECO:0007669"/>
    <property type="project" value="InterPro"/>
</dbReference>
<feature type="binding site" evidence="19">
    <location>
        <begin position="109"/>
        <end position="115"/>
    </location>
    <ligand>
        <name>ATP</name>
        <dbReference type="ChEBI" id="CHEBI:30616"/>
    </ligand>
</feature>
<comment type="catalytic activity">
    <reaction evidence="12 19">
        <text>UDP-N-acetyl-alpha-D-muramoyl-L-alanyl-D-glutamate + meso-2,6-diaminopimelate + ATP = UDP-N-acetyl-alpha-D-muramoyl-L-alanyl-gamma-D-glutamyl-meso-2,6-diaminopimelate + ADP + phosphate + H(+)</text>
        <dbReference type="Rhea" id="RHEA:23676"/>
        <dbReference type="ChEBI" id="CHEBI:15378"/>
        <dbReference type="ChEBI" id="CHEBI:30616"/>
        <dbReference type="ChEBI" id="CHEBI:43474"/>
        <dbReference type="ChEBI" id="CHEBI:57791"/>
        <dbReference type="ChEBI" id="CHEBI:83900"/>
        <dbReference type="ChEBI" id="CHEBI:83905"/>
        <dbReference type="ChEBI" id="CHEBI:456216"/>
        <dbReference type="EC" id="6.3.2.13"/>
    </reaction>
</comment>
<dbReference type="Proteomes" id="UP000279446">
    <property type="component" value="Unassembled WGS sequence"/>
</dbReference>
<evidence type="ECO:0000256" key="11">
    <source>
        <dbReference type="ARBA" id="ARBA00023316"/>
    </source>
</evidence>
<keyword evidence="7 19" id="KW-0067">ATP-binding</keyword>
<evidence type="ECO:0000256" key="20">
    <source>
        <dbReference type="RuleBase" id="RU004135"/>
    </source>
</evidence>
<proteinExistence type="inferred from homology"/>
<evidence type="ECO:0000259" key="23">
    <source>
        <dbReference type="Pfam" id="PF08245"/>
    </source>
</evidence>
<dbReference type="SUPFAM" id="SSF63418">
    <property type="entry name" value="MurE/MurF N-terminal domain"/>
    <property type="match status" value="1"/>
</dbReference>
<dbReference type="AlphaFoldDB" id="A0A433YDI3"/>
<feature type="binding site" evidence="19">
    <location>
        <position position="30"/>
    </location>
    <ligand>
        <name>UDP-N-acetyl-alpha-D-muramoyl-L-alanyl-D-glutamate</name>
        <dbReference type="ChEBI" id="CHEBI:83900"/>
    </ligand>
</feature>
<evidence type="ECO:0000259" key="21">
    <source>
        <dbReference type="Pfam" id="PF01225"/>
    </source>
</evidence>
<dbReference type="EC" id="6.3.2.13" evidence="14 19"/>
<dbReference type="GO" id="GO:0008360">
    <property type="term" value="P:regulation of cell shape"/>
    <property type="evidence" value="ECO:0007669"/>
    <property type="project" value="UniProtKB-KW"/>
</dbReference>
<dbReference type="GO" id="GO:0000287">
    <property type="term" value="F:magnesium ion binding"/>
    <property type="evidence" value="ECO:0007669"/>
    <property type="project" value="UniProtKB-UniRule"/>
</dbReference>
<evidence type="ECO:0000256" key="9">
    <source>
        <dbReference type="ARBA" id="ARBA00022984"/>
    </source>
</evidence>
<sequence>MLLKDLSTYLIASQIQGDGETNCNGIVIDSRKVQPGDLFLCLPGHTVDGHDYAQRAAEQGASALVVERWLEDVSLPQLKVKDSRLAMAVLGNVFFQTPSSQLKVIGVTGTNGKTTTTYLIERILQEQGKNTGLIGTIERRYNGQTFPMSGTTPESLDLQRYLHEMVQAQTQYCAMEVSSHALEQGRVKGTNFRTAVFTNLTQDHLDYHKTMDEYRAVKGLFFSRLGNTYAADPESRSYAVLNVDDEASAYYAKQTAAEIFTYGVDNKADVSASNIAVTSKGTFFHVDSPYGSTDISLRMVGKFNVYNALAAIAATLLEGIALEDIKASLESIPGVEGRVEAVEEGQDFAVIVDYAHSPDGLENVLKTVNEFAKGRVICVFGCGGDRDRTKRPIMGRIAAQYADHVIVTSDNPRTEDPELILKDIKVGLEEANVSSEQYELIIDRREAIQKAIEMASHEDVVLIAGKGHETYQLIGTAVHDFDDRVVAKEAIRGLAK</sequence>
<evidence type="ECO:0000256" key="16">
    <source>
        <dbReference type="ARBA" id="ARBA00075482"/>
    </source>
</evidence>
<feature type="binding site" evidence="19">
    <location>
        <begin position="151"/>
        <end position="152"/>
    </location>
    <ligand>
        <name>UDP-N-acetyl-alpha-D-muramoyl-L-alanyl-D-glutamate</name>
        <dbReference type="ChEBI" id="CHEBI:83900"/>
    </ligand>
</feature>
<dbReference type="InterPro" id="IPR035911">
    <property type="entry name" value="MurE/MurF_N"/>
</dbReference>
<comment type="similarity">
    <text evidence="2 19">Belongs to the MurCDEF family. MurE subfamily.</text>
</comment>
<protein>
    <recommendedName>
        <fullName evidence="15 19">UDP-N-acetylmuramoyl-L-alanyl-D-glutamate--2,6-diaminopimelate ligase</fullName>
        <ecNumber evidence="14 19">6.3.2.13</ecNumber>
    </recommendedName>
    <alternativeName>
        <fullName evidence="16 19">Meso-A2pm-adding enzyme</fullName>
    </alternativeName>
    <alternativeName>
        <fullName evidence="17 19">Meso-diaminopimelate-adding enzyme</fullName>
    </alternativeName>
    <alternativeName>
        <fullName evidence="18 19">UDP-MurNAc-L-Ala-D-Glu:meso-diaminopimelate ligase</fullName>
    </alternativeName>
    <alternativeName>
        <fullName evidence="19">UDP-MurNAc-tripeptide synthetase</fullName>
    </alternativeName>
    <alternativeName>
        <fullName evidence="19">UDP-N-acetylmuramyl-tripeptide synthetase</fullName>
    </alternativeName>
</protein>
<feature type="modified residue" description="N6-carboxylysine" evidence="19">
    <location>
        <position position="218"/>
    </location>
</feature>
<dbReference type="Pfam" id="PF01225">
    <property type="entry name" value="Mur_ligase"/>
    <property type="match status" value="1"/>
</dbReference>
<dbReference type="NCBIfam" id="NF001126">
    <property type="entry name" value="PRK00139.1-4"/>
    <property type="match status" value="1"/>
</dbReference>
<dbReference type="GO" id="GO:0071555">
    <property type="term" value="P:cell wall organization"/>
    <property type="evidence" value="ECO:0007669"/>
    <property type="project" value="UniProtKB-KW"/>
</dbReference>
<dbReference type="Pfam" id="PF08245">
    <property type="entry name" value="Mur_ligase_M"/>
    <property type="match status" value="1"/>
</dbReference>
<dbReference type="GO" id="GO:0005524">
    <property type="term" value="F:ATP binding"/>
    <property type="evidence" value="ECO:0007669"/>
    <property type="project" value="UniProtKB-UniRule"/>
</dbReference>
<dbReference type="InterPro" id="IPR004101">
    <property type="entry name" value="Mur_ligase_C"/>
</dbReference>
<organism evidence="24 25">
    <name type="scientific">Paenibacillus anaericanus</name>
    <dbReference type="NCBI Taxonomy" id="170367"/>
    <lineage>
        <taxon>Bacteria</taxon>
        <taxon>Bacillati</taxon>
        <taxon>Bacillota</taxon>
        <taxon>Bacilli</taxon>
        <taxon>Bacillales</taxon>
        <taxon>Paenibacillaceae</taxon>
        <taxon>Paenibacillus</taxon>
    </lineage>
</organism>
<dbReference type="InterPro" id="IPR013221">
    <property type="entry name" value="Mur_ligase_cen"/>
</dbReference>
<evidence type="ECO:0000313" key="25">
    <source>
        <dbReference type="Proteomes" id="UP000279446"/>
    </source>
</evidence>
<feature type="binding site" evidence="19">
    <location>
        <position position="386"/>
    </location>
    <ligand>
        <name>meso-2,6-diaminopimelate</name>
        <dbReference type="ChEBI" id="CHEBI:57791"/>
    </ligand>
</feature>